<name>A0ABP7AWF5_9ACTN</name>
<evidence type="ECO:0000313" key="2">
    <source>
        <dbReference type="Proteomes" id="UP001501490"/>
    </source>
</evidence>
<keyword evidence="2" id="KW-1185">Reference proteome</keyword>
<organism evidence="1 2">
    <name type="scientific">Microlunatus ginsengisoli</name>
    <dbReference type="NCBI Taxonomy" id="363863"/>
    <lineage>
        <taxon>Bacteria</taxon>
        <taxon>Bacillati</taxon>
        <taxon>Actinomycetota</taxon>
        <taxon>Actinomycetes</taxon>
        <taxon>Propionibacteriales</taxon>
        <taxon>Propionibacteriaceae</taxon>
        <taxon>Microlunatus</taxon>
    </lineage>
</organism>
<reference evidence="2" key="1">
    <citation type="journal article" date="2019" name="Int. J. Syst. Evol. Microbiol.">
        <title>The Global Catalogue of Microorganisms (GCM) 10K type strain sequencing project: providing services to taxonomists for standard genome sequencing and annotation.</title>
        <authorList>
            <consortium name="The Broad Institute Genomics Platform"/>
            <consortium name="The Broad Institute Genome Sequencing Center for Infectious Disease"/>
            <person name="Wu L."/>
            <person name="Ma J."/>
        </authorList>
    </citation>
    <scope>NUCLEOTIDE SEQUENCE [LARGE SCALE GENOMIC DNA]</scope>
    <source>
        <strain evidence="2">JCM 16929</strain>
    </source>
</reference>
<dbReference type="InterPro" id="IPR011659">
    <property type="entry name" value="WD40"/>
</dbReference>
<dbReference type="Proteomes" id="UP001501490">
    <property type="component" value="Unassembled WGS sequence"/>
</dbReference>
<gene>
    <name evidence="1" type="ORF">GCM10022236_49880</name>
</gene>
<proteinExistence type="predicted"/>
<protein>
    <submittedName>
        <fullName evidence="1">PD40 domain-containing protein</fullName>
    </submittedName>
</protein>
<dbReference type="InterPro" id="IPR011042">
    <property type="entry name" value="6-blade_b-propeller_TolB-like"/>
</dbReference>
<evidence type="ECO:0000313" key="1">
    <source>
        <dbReference type="EMBL" id="GAA3641240.1"/>
    </source>
</evidence>
<dbReference type="SUPFAM" id="SSF82171">
    <property type="entry name" value="DPP6 N-terminal domain-like"/>
    <property type="match status" value="1"/>
</dbReference>
<sequence length="297" mass="32198">MALFRTLAPGQVTRIHVYDTAAGSDVVVYESREVLFEAPNWSLQTDTLFVNGDGVLWALDAVEGAVPERIDHDALPSINNDHVLDPDGVHVYLSAMDGHIYRAGLAGGPVERVTGDDGVWHYLHGVSPDGQRLAYVRMASFDQPGALAVAGSRAQPDGADVYSILDTGPGHIDGPEWSPDGSWIYFNTERWADAPGHAQIARLPDGGGEVQRLVTSHTVDWFPHLSPDGRTAVYLEFPPGTEGHPADLDVALVVVDVDDWTTPRARIRLPGGQGTINVNSWASDSRRFAYVSYPTQP</sequence>
<accession>A0ABP7AWF5</accession>
<dbReference type="EMBL" id="BAABAB010000051">
    <property type="protein sequence ID" value="GAA3641240.1"/>
    <property type="molecule type" value="Genomic_DNA"/>
</dbReference>
<dbReference type="Pfam" id="PF07676">
    <property type="entry name" value="PD40"/>
    <property type="match status" value="2"/>
</dbReference>
<comment type="caution">
    <text evidence="1">The sequence shown here is derived from an EMBL/GenBank/DDBJ whole genome shotgun (WGS) entry which is preliminary data.</text>
</comment>
<dbReference type="RefSeq" id="WP_344809779.1">
    <property type="nucleotide sequence ID" value="NZ_BAABAB010000051.1"/>
</dbReference>
<dbReference type="Gene3D" id="2.120.10.30">
    <property type="entry name" value="TolB, C-terminal domain"/>
    <property type="match status" value="1"/>
</dbReference>